<evidence type="ECO:0000259" key="4">
    <source>
        <dbReference type="PROSITE" id="PS51444"/>
    </source>
</evidence>
<evidence type="ECO:0000313" key="5">
    <source>
        <dbReference type="EMBL" id="ELT95083.1"/>
    </source>
</evidence>
<dbReference type="InterPro" id="IPR016024">
    <property type="entry name" value="ARM-type_fold"/>
</dbReference>
<dbReference type="InterPro" id="IPR015425">
    <property type="entry name" value="FH2_Formin"/>
</dbReference>
<dbReference type="FunCoup" id="R7TMI8">
    <property type="interactions" value="183"/>
</dbReference>
<feature type="compositionally biased region" description="Pro residues" evidence="2">
    <location>
        <begin position="785"/>
        <end position="829"/>
    </location>
</feature>
<reference evidence="6" key="3">
    <citation type="submission" date="2015-06" db="UniProtKB">
        <authorList>
            <consortium name="EnsemblMetazoa"/>
        </authorList>
    </citation>
    <scope>IDENTIFICATION</scope>
</reference>
<feature type="compositionally biased region" description="Basic and acidic residues" evidence="2">
    <location>
        <begin position="340"/>
        <end position="355"/>
    </location>
</feature>
<dbReference type="SMART" id="SM00498">
    <property type="entry name" value="FH2"/>
    <property type="match status" value="1"/>
</dbReference>
<feature type="domain" description="GBD/FH3" evidence="3">
    <location>
        <begin position="49"/>
        <end position="414"/>
    </location>
</feature>
<accession>R7TMI8</accession>
<feature type="domain" description="FH2" evidence="4">
    <location>
        <begin position="831"/>
        <end position="1227"/>
    </location>
</feature>
<dbReference type="Pfam" id="PF18382">
    <property type="entry name" value="Formin_GBD_N"/>
    <property type="match status" value="1"/>
</dbReference>
<reference evidence="5 7" key="2">
    <citation type="journal article" date="2013" name="Nature">
        <title>Insights into bilaterian evolution from three spiralian genomes.</title>
        <authorList>
            <person name="Simakov O."/>
            <person name="Marletaz F."/>
            <person name="Cho S.J."/>
            <person name="Edsinger-Gonzales E."/>
            <person name="Havlak P."/>
            <person name="Hellsten U."/>
            <person name="Kuo D.H."/>
            <person name="Larsson T."/>
            <person name="Lv J."/>
            <person name="Arendt D."/>
            <person name="Savage R."/>
            <person name="Osoegawa K."/>
            <person name="de Jong P."/>
            <person name="Grimwood J."/>
            <person name="Chapman J.A."/>
            <person name="Shapiro H."/>
            <person name="Aerts A."/>
            <person name="Otillar R.P."/>
            <person name="Terry A.Y."/>
            <person name="Boore J.L."/>
            <person name="Grigoriev I.V."/>
            <person name="Lindberg D.R."/>
            <person name="Seaver E.C."/>
            <person name="Weisblat D.A."/>
            <person name="Putnam N.H."/>
            <person name="Rokhsar D.S."/>
        </authorList>
    </citation>
    <scope>NUCLEOTIDE SEQUENCE</scope>
    <source>
        <strain evidence="5 7">I ESC-2004</strain>
    </source>
</reference>
<evidence type="ECO:0000313" key="6">
    <source>
        <dbReference type="EnsemblMetazoa" id="CapteP176129"/>
    </source>
</evidence>
<dbReference type="HOGENOM" id="CLU_000814_0_0_1"/>
<feature type="compositionally biased region" description="Basic and acidic residues" evidence="2">
    <location>
        <begin position="727"/>
        <end position="737"/>
    </location>
</feature>
<dbReference type="InterPro" id="IPR056771">
    <property type="entry name" value="FH3_FHOD1-3-like"/>
</dbReference>
<feature type="compositionally biased region" description="Basic and acidic residues" evidence="2">
    <location>
        <begin position="386"/>
        <end position="406"/>
    </location>
</feature>
<organism evidence="5">
    <name type="scientific">Capitella teleta</name>
    <name type="common">Polychaete worm</name>
    <dbReference type="NCBI Taxonomy" id="283909"/>
    <lineage>
        <taxon>Eukaryota</taxon>
        <taxon>Metazoa</taxon>
        <taxon>Spiralia</taxon>
        <taxon>Lophotrochozoa</taxon>
        <taxon>Annelida</taxon>
        <taxon>Polychaeta</taxon>
        <taxon>Sedentaria</taxon>
        <taxon>Scolecida</taxon>
        <taxon>Capitellidae</taxon>
        <taxon>Capitella</taxon>
    </lineage>
</organism>
<sequence length="1364" mass="152168">MATTFQCRVQYLDDTDPFNSTNFPEPTRPPTYTFLTNVSLLNQIAGVKRLIKAPHKLEDCALQLYKHSGAQGDYGTYLDLETTLEEQSDEIEGFADSKKNAFILRTQLSVRVHACIEKLLNSTGRELRRALFSLKQIFQDDKDLVHEFVNNDGLECLIKVGSEADQNYQNYILRALGQVMLYVDGMNGVISHNETIQWLYSLTASKFRLVVKTALKLLLVFVEYTECNTLLLLQAVYAVDGTRKPFSNLMAIMDEKEGGDTELLVYVMTLINKALNAIPDQDTFYDVSDCLEEQNMESIVQRHQLRGGVDPDLQQQLQIYEAVLRSEDGDDFAQLPEQADNIRKTPRVKSEEETRKSRRHSLGPDGRSSSRTPRSGMASRLPTHAETPEQEAKSPNRKAKEAEDQKQQSSSPKLKPVNRRRRRERQERQRSLIEEQESFRKSIKEVEGNGLASPFPAALKSPEITPKSTQIYDSRRPSQDQEPPKVSRVPDTPDSPENMPSCIKDTEAPSSEGLAPSDFLFGAVTIETEPAEEEEESALSGGSSLLNPCDFFSGEVTIERSPSPPPSPMKDVNQNVSFENSVPSPIAMFPAFSSDACHNSIMSQLVDTELRKEGDDLSLASTASTASSVHEPLVKQTSLTTTNAGCSTRSLKVRRVKRKQGVVRLFLGRIHGTVQSATDKLKAIPESDAANQNKEAISGSLSGLLSKAKDGLSQSGRSYQRPASPVKEPEPPKSESDLHWEQIEKFLSRPLKINGLDFTDLTDADDINYLVAQLAAQRSHTTSGIPPPPFGGAPPPPPPPPGGMPPPPPPPPGGIPPPPPPGGIPPPPGGALDLHGKTKRTVRLHWKEGRDEFHTPSGRTSDTIWKKIVREIGSVQVDSNKLEHLFETKTTELKTKKQEGAKKEITVLDAKRSNTINIGLTVLPPARTIKMAILKMDSSIMNREGIEKILSTMIPSEEEKTRILEAQMSNPDTPLGTAEQFLLTLSSISELRARLSLWAFKLDYDGLEAEVAEPLSDLKQGMEDLRRNRTFKYILAMLLSVGNFLNASGAKAFAIDYLAKVPEVKDTVHKHSLLHHLCNFVLEKFPDASDLYSEIGPINRCAKVEWDELADKLTRMENECKASWDCLRDIAKHDSSTQFKTKLSDFLSDVAERIIVLKIVYKRVLNRFHKFLLFLGYPPTAASDVKIQIFCKVLSEFSLEFRTAREKVIQQREKKANQKERKKTRGKMILETEKFTRPARIEEQREDDLHKVLHNGYTTEEEKSSSLLLPGAKTRKRYSLDQGRPKVSGDRSLVPPSRSKAGHAGSESESMYDTADDEILDAVLKTASMPSSRQQPRERRRARNKERKSCTSSSLGNSRSASVA</sequence>
<dbReference type="PANTHER" id="PTHR45920:SF4">
    <property type="entry name" value="FORMIN HOMOLOGY 2 DOMAIN CONTAINING, ISOFORM I"/>
    <property type="match status" value="1"/>
</dbReference>
<dbReference type="Gene3D" id="1.20.58.2220">
    <property type="entry name" value="Formin, FH2 domain"/>
    <property type="match status" value="1"/>
</dbReference>
<dbReference type="Proteomes" id="UP000014760">
    <property type="component" value="Unassembled WGS sequence"/>
</dbReference>
<dbReference type="InterPro" id="IPR041387">
    <property type="entry name" value="FHOD1_GBD_N"/>
</dbReference>
<evidence type="ECO:0000313" key="7">
    <source>
        <dbReference type="Proteomes" id="UP000014760"/>
    </source>
</evidence>
<reference evidence="7" key="1">
    <citation type="submission" date="2012-12" db="EMBL/GenBank/DDBJ databases">
        <authorList>
            <person name="Hellsten U."/>
            <person name="Grimwood J."/>
            <person name="Chapman J.A."/>
            <person name="Shapiro H."/>
            <person name="Aerts A."/>
            <person name="Otillar R.P."/>
            <person name="Terry A.Y."/>
            <person name="Boore J.L."/>
            <person name="Simakov O."/>
            <person name="Marletaz F."/>
            <person name="Cho S.-J."/>
            <person name="Edsinger-Gonzales E."/>
            <person name="Havlak P."/>
            <person name="Kuo D.-H."/>
            <person name="Larsson T."/>
            <person name="Lv J."/>
            <person name="Arendt D."/>
            <person name="Savage R."/>
            <person name="Osoegawa K."/>
            <person name="de Jong P."/>
            <person name="Lindberg D.R."/>
            <person name="Seaver E.C."/>
            <person name="Weisblat D.A."/>
            <person name="Putnam N.H."/>
            <person name="Grigoriev I.V."/>
            <person name="Rokhsar D.S."/>
        </authorList>
    </citation>
    <scope>NUCLEOTIDE SEQUENCE</scope>
    <source>
        <strain evidence="7">I ESC-2004</strain>
    </source>
</reference>
<dbReference type="InterPro" id="IPR011989">
    <property type="entry name" value="ARM-like"/>
</dbReference>
<dbReference type="FunFam" id="1.25.10.10:FF:000056">
    <property type="entry name" value="FH1/FH2 domain-containing protein 3 isoform X1"/>
    <property type="match status" value="1"/>
</dbReference>
<dbReference type="EnsemblMetazoa" id="CapteT176129">
    <property type="protein sequence ID" value="CapteP176129"/>
    <property type="gene ID" value="CapteG176129"/>
</dbReference>
<dbReference type="EMBL" id="KB309217">
    <property type="protein sequence ID" value="ELT95083.1"/>
    <property type="molecule type" value="Genomic_DNA"/>
</dbReference>
<feature type="region of interest" description="Disordered" evidence="2">
    <location>
        <begin position="780"/>
        <end position="835"/>
    </location>
</feature>
<dbReference type="GO" id="GO:0005856">
    <property type="term" value="C:cytoskeleton"/>
    <property type="evidence" value="ECO:0007669"/>
    <property type="project" value="TreeGrafter"/>
</dbReference>
<dbReference type="SUPFAM" id="SSF101447">
    <property type="entry name" value="Formin homology 2 domain (FH2 domain)"/>
    <property type="match status" value="1"/>
</dbReference>
<dbReference type="OMA" id="KKYLNWP"/>
<keyword evidence="1" id="KW-0009">Actin-binding</keyword>
<dbReference type="OrthoDB" id="9806920at2759"/>
<feature type="region of interest" description="Disordered" evidence="2">
    <location>
        <begin position="1255"/>
        <end position="1364"/>
    </location>
</feature>
<dbReference type="GO" id="GO:0030866">
    <property type="term" value="P:cortical actin cytoskeleton organization"/>
    <property type="evidence" value="ECO:0007669"/>
    <property type="project" value="TreeGrafter"/>
</dbReference>
<evidence type="ECO:0000256" key="1">
    <source>
        <dbReference type="ARBA" id="ARBA00023203"/>
    </source>
</evidence>
<keyword evidence="7" id="KW-1185">Reference proteome</keyword>
<protein>
    <recommendedName>
        <fullName evidence="8">FH2 domain-containing protein</fullName>
    </recommendedName>
</protein>
<feature type="region of interest" description="Disordered" evidence="2">
    <location>
        <begin position="707"/>
        <end position="737"/>
    </location>
</feature>
<dbReference type="PANTHER" id="PTHR45920">
    <property type="entry name" value="FORMIN HOMOLOGY 2 DOMAIN CONTAINING, ISOFORM I"/>
    <property type="match status" value="1"/>
</dbReference>
<evidence type="ECO:0000259" key="3">
    <source>
        <dbReference type="PROSITE" id="PS51232"/>
    </source>
</evidence>
<evidence type="ECO:0008006" key="8">
    <source>
        <dbReference type="Google" id="ProtNLM"/>
    </source>
</evidence>
<dbReference type="PROSITE" id="PS51444">
    <property type="entry name" value="FH2"/>
    <property type="match status" value="1"/>
</dbReference>
<dbReference type="InterPro" id="IPR014768">
    <property type="entry name" value="GBD/FH3_dom"/>
</dbReference>
<dbReference type="Gene3D" id="1.25.10.10">
    <property type="entry name" value="Leucine-rich Repeat Variant"/>
    <property type="match status" value="1"/>
</dbReference>
<dbReference type="GO" id="GO:0051015">
    <property type="term" value="F:actin filament binding"/>
    <property type="evidence" value="ECO:0007669"/>
    <property type="project" value="TreeGrafter"/>
</dbReference>
<feature type="compositionally biased region" description="Basic and acidic residues" evidence="2">
    <location>
        <begin position="473"/>
        <end position="485"/>
    </location>
</feature>
<proteinExistence type="predicted"/>
<dbReference type="GO" id="GO:0005737">
    <property type="term" value="C:cytoplasm"/>
    <property type="evidence" value="ECO:0007669"/>
    <property type="project" value="TreeGrafter"/>
</dbReference>
<feature type="region of interest" description="Disordered" evidence="2">
    <location>
        <begin position="331"/>
        <end position="515"/>
    </location>
</feature>
<feature type="compositionally biased region" description="Basic and acidic residues" evidence="2">
    <location>
        <begin position="424"/>
        <end position="447"/>
    </location>
</feature>
<dbReference type="PROSITE" id="PS51232">
    <property type="entry name" value="GBD_FH3"/>
    <property type="match status" value="1"/>
</dbReference>
<dbReference type="Pfam" id="PF24959">
    <property type="entry name" value="FH3_FHOD1-3"/>
    <property type="match status" value="1"/>
</dbReference>
<dbReference type="SUPFAM" id="SSF48371">
    <property type="entry name" value="ARM repeat"/>
    <property type="match status" value="1"/>
</dbReference>
<gene>
    <name evidence="5" type="ORF">CAPTEDRAFT_176129</name>
</gene>
<dbReference type="EMBL" id="AMQN01002431">
    <property type="status" value="NOT_ANNOTATED_CDS"/>
    <property type="molecule type" value="Genomic_DNA"/>
</dbReference>
<name>R7TMI8_CAPTE</name>
<dbReference type="STRING" id="283909.R7TMI8"/>
<dbReference type="InterPro" id="IPR042201">
    <property type="entry name" value="FH2_Formin_sf"/>
</dbReference>
<dbReference type="Pfam" id="PF02181">
    <property type="entry name" value="FH2"/>
    <property type="match status" value="1"/>
</dbReference>
<feature type="compositionally biased region" description="Polar residues" evidence="2">
    <location>
        <begin position="1350"/>
        <end position="1364"/>
    </location>
</feature>
<evidence type="ECO:0000256" key="2">
    <source>
        <dbReference type="SAM" id="MobiDB-lite"/>
    </source>
</evidence>